<dbReference type="GO" id="GO:0008270">
    <property type="term" value="F:zinc ion binding"/>
    <property type="evidence" value="ECO:0007669"/>
    <property type="project" value="UniProtKB-UniRule"/>
</dbReference>
<dbReference type="GO" id="GO:0005634">
    <property type="term" value="C:nucleus"/>
    <property type="evidence" value="ECO:0007669"/>
    <property type="project" value="TreeGrafter"/>
</dbReference>
<accession>A0A136JI97</accession>
<dbReference type="Pfam" id="PF04438">
    <property type="entry name" value="zf-HIT"/>
    <property type="match status" value="1"/>
</dbReference>
<gene>
    <name evidence="7" type="ORF">Micbo1qcDRAFT_229667</name>
</gene>
<dbReference type="GO" id="GO:0000463">
    <property type="term" value="P:maturation of LSU-rRNA from tricistronic rRNA transcript (SSU-rRNA, 5.8S rRNA, LSU-rRNA)"/>
    <property type="evidence" value="ECO:0007669"/>
    <property type="project" value="TreeGrafter"/>
</dbReference>
<feature type="region of interest" description="Disordered" evidence="5">
    <location>
        <begin position="107"/>
        <end position="141"/>
    </location>
</feature>
<keyword evidence="2 4" id="KW-0863">Zinc-finger</keyword>
<dbReference type="GO" id="GO:0070761">
    <property type="term" value="C:pre-snoRNP complex"/>
    <property type="evidence" value="ECO:0007669"/>
    <property type="project" value="TreeGrafter"/>
</dbReference>
<dbReference type="GO" id="GO:0000492">
    <property type="term" value="P:box C/D snoRNP assembly"/>
    <property type="evidence" value="ECO:0007669"/>
    <property type="project" value="TreeGrafter"/>
</dbReference>
<keyword evidence="1" id="KW-0479">Metal-binding</keyword>
<evidence type="ECO:0000313" key="7">
    <source>
        <dbReference type="EMBL" id="KXJ96872.1"/>
    </source>
</evidence>
<dbReference type="SUPFAM" id="SSF144232">
    <property type="entry name" value="HIT/MYND zinc finger-like"/>
    <property type="match status" value="1"/>
</dbReference>
<dbReference type="GO" id="GO:0048254">
    <property type="term" value="P:snoRNA localization"/>
    <property type="evidence" value="ECO:0007669"/>
    <property type="project" value="TreeGrafter"/>
</dbReference>
<protein>
    <recommendedName>
        <fullName evidence="6">HIT-type domain-containing protein</fullName>
    </recommendedName>
</protein>
<evidence type="ECO:0000256" key="4">
    <source>
        <dbReference type="PROSITE-ProRule" id="PRU00453"/>
    </source>
</evidence>
<evidence type="ECO:0000259" key="6">
    <source>
        <dbReference type="PROSITE" id="PS51083"/>
    </source>
</evidence>
<dbReference type="InterPro" id="IPR007529">
    <property type="entry name" value="Znf_HIT"/>
</dbReference>
<evidence type="ECO:0000313" key="8">
    <source>
        <dbReference type="Proteomes" id="UP000070501"/>
    </source>
</evidence>
<dbReference type="STRING" id="196109.A0A136JI97"/>
<sequence>MAFEPCVSCHEAEGKYKCPQCTQRTCSVVCSKKHKETHPVQDNESPHPKTGSDVSSQGTKADSGADAAAGATAAGKPQKANQLADMPEYQMLMKRYPQLLTQLSGIAAATDPPPSPSSLPDPVATSAASRYTGKKQEPWTPDIGIQKGMEVLKSARQARGADSEGIREFIELHRLWQARQLEEKQQTASTDEARRKLAQADAQAINVLLQKERASV</sequence>
<dbReference type="InParanoid" id="A0A136JI97"/>
<evidence type="ECO:0000256" key="3">
    <source>
        <dbReference type="ARBA" id="ARBA00022833"/>
    </source>
</evidence>
<keyword evidence="3" id="KW-0862">Zinc</keyword>
<dbReference type="PROSITE" id="PS51083">
    <property type="entry name" value="ZF_HIT"/>
    <property type="match status" value="1"/>
</dbReference>
<dbReference type="InterPro" id="IPR051639">
    <property type="entry name" value="BCD1"/>
</dbReference>
<dbReference type="Gene3D" id="3.30.60.190">
    <property type="match status" value="1"/>
</dbReference>
<feature type="region of interest" description="Disordered" evidence="5">
    <location>
        <begin position="34"/>
        <end position="81"/>
    </location>
</feature>
<dbReference type="OrthoDB" id="18412at2759"/>
<feature type="compositionally biased region" description="Low complexity" evidence="5">
    <location>
        <begin position="58"/>
        <end position="76"/>
    </location>
</feature>
<evidence type="ECO:0000256" key="2">
    <source>
        <dbReference type="ARBA" id="ARBA00022771"/>
    </source>
</evidence>
<dbReference type="AlphaFoldDB" id="A0A136JI97"/>
<feature type="compositionally biased region" description="Basic and acidic residues" evidence="5">
    <location>
        <begin position="37"/>
        <end position="47"/>
    </location>
</feature>
<dbReference type="EMBL" id="KQ964245">
    <property type="protein sequence ID" value="KXJ96872.1"/>
    <property type="molecule type" value="Genomic_DNA"/>
</dbReference>
<organism evidence="7 8">
    <name type="scientific">Microdochium bolleyi</name>
    <dbReference type="NCBI Taxonomy" id="196109"/>
    <lineage>
        <taxon>Eukaryota</taxon>
        <taxon>Fungi</taxon>
        <taxon>Dikarya</taxon>
        <taxon>Ascomycota</taxon>
        <taxon>Pezizomycotina</taxon>
        <taxon>Sordariomycetes</taxon>
        <taxon>Xylariomycetidae</taxon>
        <taxon>Xylariales</taxon>
        <taxon>Microdochiaceae</taxon>
        <taxon>Microdochium</taxon>
    </lineage>
</organism>
<reference evidence="8" key="1">
    <citation type="submission" date="2016-02" db="EMBL/GenBank/DDBJ databases">
        <title>Draft genome sequence of Microdochium bolleyi, a fungal endophyte of beachgrass.</title>
        <authorList>
            <consortium name="DOE Joint Genome Institute"/>
            <person name="David A.S."/>
            <person name="May G."/>
            <person name="Haridas S."/>
            <person name="Lim J."/>
            <person name="Wang M."/>
            <person name="Labutti K."/>
            <person name="Lipzen A."/>
            <person name="Barry K."/>
            <person name="Grigoriev I.V."/>
        </authorList>
    </citation>
    <scope>NUCLEOTIDE SEQUENCE [LARGE SCALE GENOMIC DNA]</scope>
    <source>
        <strain evidence="8">J235TASD1</strain>
    </source>
</reference>
<evidence type="ECO:0000256" key="5">
    <source>
        <dbReference type="SAM" id="MobiDB-lite"/>
    </source>
</evidence>
<evidence type="ECO:0000256" key="1">
    <source>
        <dbReference type="ARBA" id="ARBA00022723"/>
    </source>
</evidence>
<feature type="domain" description="HIT-type" evidence="6">
    <location>
        <begin position="6"/>
        <end position="40"/>
    </location>
</feature>
<dbReference type="PANTHER" id="PTHR13483">
    <property type="entry name" value="BOX C_D SNORNA PROTEIN 1-RELATED"/>
    <property type="match status" value="1"/>
</dbReference>
<keyword evidence="8" id="KW-1185">Reference proteome</keyword>
<proteinExistence type="predicted"/>
<dbReference type="Proteomes" id="UP000070501">
    <property type="component" value="Unassembled WGS sequence"/>
</dbReference>
<dbReference type="CDD" id="cd23024">
    <property type="entry name" value="zf-HIT_ZNHIT2-3"/>
    <property type="match status" value="1"/>
</dbReference>
<name>A0A136JI97_9PEZI</name>